<reference evidence="1 2" key="1">
    <citation type="submission" date="2015-12" db="EMBL/GenBank/DDBJ databases">
        <title>Draft genome sequnece of Fervidicola ferrireducens strain Y170.</title>
        <authorList>
            <person name="Patel B.K."/>
        </authorList>
    </citation>
    <scope>NUCLEOTIDE SEQUENCE [LARGE SCALE GENOMIC DNA]</scope>
    <source>
        <strain evidence="1 2">Y170</strain>
    </source>
</reference>
<proteinExistence type="predicted"/>
<evidence type="ECO:0000313" key="2">
    <source>
        <dbReference type="Proteomes" id="UP000070427"/>
    </source>
</evidence>
<dbReference type="STRING" id="520764.AN618_15200"/>
<comment type="caution">
    <text evidence="1">The sequence shown here is derived from an EMBL/GenBank/DDBJ whole genome shotgun (WGS) entry which is preliminary data.</text>
</comment>
<gene>
    <name evidence="1" type="ORF">AN618_15200</name>
</gene>
<dbReference type="AlphaFoldDB" id="A0A140L7V2"/>
<dbReference type="InParanoid" id="A0A140L7V2"/>
<accession>A0A140L7V2</accession>
<evidence type="ECO:0000313" key="1">
    <source>
        <dbReference type="EMBL" id="KXG76627.1"/>
    </source>
</evidence>
<dbReference type="Proteomes" id="UP000070427">
    <property type="component" value="Unassembled WGS sequence"/>
</dbReference>
<dbReference type="RefSeq" id="WP_066353607.1">
    <property type="nucleotide sequence ID" value="NZ_LOED01000018.1"/>
</dbReference>
<name>A0A140L7V2_9FIRM</name>
<organism evidence="1 2">
    <name type="scientific">Fervidicola ferrireducens</name>
    <dbReference type="NCBI Taxonomy" id="520764"/>
    <lineage>
        <taxon>Bacteria</taxon>
        <taxon>Bacillati</taxon>
        <taxon>Bacillota</taxon>
        <taxon>Clostridia</taxon>
        <taxon>Thermosediminibacterales</taxon>
        <taxon>Thermosediminibacteraceae</taxon>
        <taxon>Fervidicola</taxon>
    </lineage>
</organism>
<dbReference type="EMBL" id="LOED01000018">
    <property type="protein sequence ID" value="KXG76627.1"/>
    <property type="molecule type" value="Genomic_DNA"/>
</dbReference>
<dbReference type="OrthoDB" id="9800443at2"/>
<dbReference type="PATRIC" id="fig|520764.3.peg.1633"/>
<keyword evidence="2" id="KW-1185">Reference proteome</keyword>
<dbReference type="Pfam" id="PF20095">
    <property type="entry name" value="DUF6485"/>
    <property type="match status" value="1"/>
</dbReference>
<sequence>MECIITKNKAICTCTYEPCPRKGRCCECLHYHRRNGELPACYFSKEAEKTYNRSIEFFIEDYNSRR</sequence>
<protein>
    <recommendedName>
        <fullName evidence="3">Cytosolic protein</fullName>
    </recommendedName>
</protein>
<evidence type="ECO:0008006" key="3">
    <source>
        <dbReference type="Google" id="ProtNLM"/>
    </source>
</evidence>